<dbReference type="SUPFAM" id="SSF82649">
    <property type="entry name" value="SufE/NifU"/>
    <property type="match status" value="1"/>
</dbReference>
<dbReference type="AlphaFoldDB" id="A0A1F4T5L5"/>
<proteinExistence type="predicted"/>
<evidence type="ECO:0000259" key="1">
    <source>
        <dbReference type="Pfam" id="PF01592"/>
    </source>
</evidence>
<comment type="caution">
    <text evidence="2">The sequence shown here is derived from an EMBL/GenBank/DDBJ whole genome shotgun (WGS) entry which is preliminary data.</text>
</comment>
<evidence type="ECO:0000313" key="2">
    <source>
        <dbReference type="EMBL" id="OGC28052.1"/>
    </source>
</evidence>
<accession>A0A1F4T5L5</accession>
<dbReference type="EMBL" id="MEUG01000001">
    <property type="protein sequence ID" value="OGC28052.1"/>
    <property type="molecule type" value="Genomic_DNA"/>
</dbReference>
<dbReference type="GO" id="GO:0005506">
    <property type="term" value="F:iron ion binding"/>
    <property type="evidence" value="ECO:0007669"/>
    <property type="project" value="InterPro"/>
</dbReference>
<dbReference type="CDD" id="cd06664">
    <property type="entry name" value="IscU_like"/>
    <property type="match status" value="1"/>
</dbReference>
<evidence type="ECO:0000313" key="3">
    <source>
        <dbReference type="Proteomes" id="UP000178602"/>
    </source>
</evidence>
<dbReference type="Gene3D" id="3.90.1010.10">
    <property type="match status" value="1"/>
</dbReference>
<sequence>MNGPTASSYVKGICGEEMEFYLIIEDGVITEVKYYTQGCEATRACVEFVASLADKNTIKRALLISAGQVIDRLAGTLPVEHLHCSILAITALYKAVADYLLKV</sequence>
<dbReference type="InterPro" id="IPR002871">
    <property type="entry name" value="NIF_FeS_clus_asmbl_NifU_N"/>
</dbReference>
<dbReference type="GO" id="GO:0051536">
    <property type="term" value="F:iron-sulfur cluster binding"/>
    <property type="evidence" value="ECO:0007669"/>
    <property type="project" value="InterPro"/>
</dbReference>
<reference evidence="2 3" key="1">
    <citation type="journal article" date="2016" name="Nat. Commun.">
        <title>Thousands of microbial genomes shed light on interconnected biogeochemical processes in an aquifer system.</title>
        <authorList>
            <person name="Anantharaman K."/>
            <person name="Brown C.T."/>
            <person name="Hug L.A."/>
            <person name="Sharon I."/>
            <person name="Castelle C.J."/>
            <person name="Probst A.J."/>
            <person name="Thomas B.C."/>
            <person name="Singh A."/>
            <person name="Wilkins M.J."/>
            <person name="Karaoz U."/>
            <person name="Brodie E.L."/>
            <person name="Williams K.H."/>
            <person name="Hubbard S.S."/>
            <person name="Banfield J.F."/>
        </authorList>
    </citation>
    <scope>NUCLEOTIDE SEQUENCE [LARGE SCALE GENOMIC DNA]</scope>
</reference>
<dbReference type="GO" id="GO:0016226">
    <property type="term" value="P:iron-sulfur cluster assembly"/>
    <property type="evidence" value="ECO:0007669"/>
    <property type="project" value="InterPro"/>
</dbReference>
<dbReference type="Pfam" id="PF01592">
    <property type="entry name" value="NifU_N"/>
    <property type="match status" value="1"/>
</dbReference>
<protein>
    <recommendedName>
        <fullName evidence="1">NIF system FeS cluster assembly NifU N-terminal domain-containing protein</fullName>
    </recommendedName>
</protein>
<name>A0A1F4T5L5_UNCSA</name>
<organism evidence="2 3">
    <name type="scientific">candidate division WOR-1 bacterium RIFOXYC12_FULL_54_18</name>
    <dbReference type="NCBI Taxonomy" id="1802584"/>
    <lineage>
        <taxon>Bacteria</taxon>
        <taxon>Bacillati</taxon>
        <taxon>Saganbacteria</taxon>
    </lineage>
</organism>
<gene>
    <name evidence="2" type="ORF">A3K49_03525</name>
</gene>
<dbReference type="Proteomes" id="UP000178602">
    <property type="component" value="Unassembled WGS sequence"/>
</dbReference>
<dbReference type="PANTHER" id="PTHR10093">
    <property type="entry name" value="IRON-SULFUR CLUSTER ASSEMBLY ENZYME NIFU HOMOLOG"/>
    <property type="match status" value="1"/>
</dbReference>
<feature type="domain" description="NIF system FeS cluster assembly NifU N-terminal" evidence="1">
    <location>
        <begin position="7"/>
        <end position="102"/>
    </location>
</feature>